<evidence type="ECO:0000313" key="2">
    <source>
        <dbReference type="Proteomes" id="UP000070224"/>
    </source>
</evidence>
<keyword evidence="2" id="KW-1185">Reference proteome</keyword>
<protein>
    <submittedName>
        <fullName evidence="1">Uncharacterized protein</fullName>
    </submittedName>
</protein>
<dbReference type="AlphaFoldDB" id="A0A134B468"/>
<proteinExistence type="predicted"/>
<dbReference type="PATRIC" id="fig|322095.3.peg.1602"/>
<name>A0A134B468_9PORP</name>
<gene>
    <name evidence="1" type="ORF">HMPREF3185_01627</name>
</gene>
<sequence>MIVNTYCALFPPIPLCIRLDEGLQRYTIFKNFSSLIDLFLDTFHRFAVVRSGTTSVLLVKKKAPSRRVFFYLCTWS</sequence>
<dbReference type="EMBL" id="LSDK01000113">
    <property type="protein sequence ID" value="KXB74735.1"/>
    <property type="molecule type" value="Genomic_DNA"/>
</dbReference>
<comment type="caution">
    <text evidence="1">The sequence shown here is derived from an EMBL/GenBank/DDBJ whole genome shotgun (WGS) entry which is preliminary data.</text>
</comment>
<accession>A0A134B468</accession>
<organism evidence="1 2">
    <name type="scientific">Porphyromonas somerae</name>
    <dbReference type="NCBI Taxonomy" id="322095"/>
    <lineage>
        <taxon>Bacteria</taxon>
        <taxon>Pseudomonadati</taxon>
        <taxon>Bacteroidota</taxon>
        <taxon>Bacteroidia</taxon>
        <taxon>Bacteroidales</taxon>
        <taxon>Porphyromonadaceae</taxon>
        <taxon>Porphyromonas</taxon>
    </lineage>
</organism>
<reference evidence="2" key="1">
    <citation type="submission" date="2016-01" db="EMBL/GenBank/DDBJ databases">
        <authorList>
            <person name="Mitreva M."/>
            <person name="Pepin K.H."/>
            <person name="Mihindukulasuriya K.A."/>
            <person name="Fulton R."/>
            <person name="Fronick C."/>
            <person name="O'Laughlin M."/>
            <person name="Miner T."/>
            <person name="Herter B."/>
            <person name="Rosa B.A."/>
            <person name="Cordes M."/>
            <person name="Tomlinson C."/>
            <person name="Wollam A."/>
            <person name="Palsikar V.B."/>
            <person name="Mardis E.R."/>
            <person name="Wilson R.K."/>
        </authorList>
    </citation>
    <scope>NUCLEOTIDE SEQUENCE [LARGE SCALE GENOMIC DNA]</scope>
    <source>
        <strain evidence="2">KA00683</strain>
    </source>
</reference>
<dbReference type="Proteomes" id="UP000070224">
    <property type="component" value="Unassembled WGS sequence"/>
</dbReference>
<evidence type="ECO:0000313" key="1">
    <source>
        <dbReference type="EMBL" id="KXB74735.1"/>
    </source>
</evidence>